<dbReference type="Gene3D" id="1.10.3380.10">
    <property type="entry name" value="Sec63 N-terminal domain-like domain"/>
    <property type="match status" value="1"/>
</dbReference>
<evidence type="ECO:0000259" key="2">
    <source>
        <dbReference type="SMART" id="SM00973"/>
    </source>
</evidence>
<feature type="region of interest" description="Disordered" evidence="1">
    <location>
        <begin position="1"/>
        <end position="45"/>
    </location>
</feature>
<dbReference type="SUPFAM" id="SSF158702">
    <property type="entry name" value="Sec63 N-terminal domain-like"/>
    <property type="match status" value="1"/>
</dbReference>
<dbReference type="Pfam" id="PF02889">
    <property type="entry name" value="Sec63"/>
    <property type="match status" value="1"/>
</dbReference>
<proteinExistence type="predicted"/>
<sequence>MPPLLTPNPTPSKGPNSQTQSSTPASRPSKSTQASRNSKKTADLSPEHHAIMLRHALSSPTIRALTSLPRGPPPEEILRCAASATEFLSFTFNPLEKVAFSHINNDPSTRWPLKENLAKPWHKVYLVAQCEASGGDYGDRLSLQARQKLLSDKARIVKILGQILRACADIMGCRKDAIGLRRSLETWRAVVPEIGPKKVASLVEHGVRTVRRLAEMDFFHIERVLSRNPPFGQKIVRSLAHFPRLVLAVDIPKRDEGPENSIIVRAILGCSNREAPIWKERAPWVTLAAETSDGRLVFFWKGKVKSLMPSKDLVFTIEAAAKGEKVFVWASCEEIAGTYVTGEVTV</sequence>
<dbReference type="GO" id="GO:0043138">
    <property type="term" value="F:3'-5' DNA helicase activity"/>
    <property type="evidence" value="ECO:0007669"/>
    <property type="project" value="UniProtKB-EC"/>
</dbReference>
<dbReference type="GeneID" id="85469858"/>
<dbReference type="GO" id="GO:0051321">
    <property type="term" value="P:meiotic cell cycle"/>
    <property type="evidence" value="ECO:0007669"/>
    <property type="project" value="UniProtKB-KW"/>
</dbReference>
<dbReference type="Proteomes" id="UP001243989">
    <property type="component" value="Unassembled WGS sequence"/>
</dbReference>
<dbReference type="InterPro" id="IPR052247">
    <property type="entry name" value="Meiotic_Crossover_Helicase"/>
</dbReference>
<dbReference type="SMART" id="SM00973">
    <property type="entry name" value="Sec63"/>
    <property type="match status" value="1"/>
</dbReference>
<accession>A0AAI9ZNG0</accession>
<dbReference type="GO" id="GO:0016787">
    <property type="term" value="F:hydrolase activity"/>
    <property type="evidence" value="ECO:0007669"/>
    <property type="project" value="UniProtKB-KW"/>
</dbReference>
<reference evidence="3" key="1">
    <citation type="submission" date="2021-06" db="EMBL/GenBank/DDBJ databases">
        <title>Comparative genomics, transcriptomics and evolutionary studies reveal genomic signatures of adaptation to plant cell wall in hemibiotrophic fungi.</title>
        <authorList>
            <consortium name="DOE Joint Genome Institute"/>
            <person name="Baroncelli R."/>
            <person name="Diaz J.F."/>
            <person name="Benocci T."/>
            <person name="Peng M."/>
            <person name="Battaglia E."/>
            <person name="Haridas S."/>
            <person name="Andreopoulos W."/>
            <person name="Labutti K."/>
            <person name="Pangilinan J."/>
            <person name="Floch G.L."/>
            <person name="Makela M.R."/>
            <person name="Henrissat B."/>
            <person name="Grigoriev I.V."/>
            <person name="Crouch J.A."/>
            <person name="De Vries R.P."/>
            <person name="Sukno S.A."/>
            <person name="Thon M.R."/>
        </authorList>
    </citation>
    <scope>NUCLEOTIDE SEQUENCE</scope>
    <source>
        <strain evidence="3">CBS 102054</strain>
    </source>
</reference>
<dbReference type="EMBL" id="JAHMHQ010000016">
    <property type="protein sequence ID" value="KAK1634113.1"/>
    <property type="molecule type" value="Genomic_DNA"/>
</dbReference>
<evidence type="ECO:0000313" key="4">
    <source>
        <dbReference type="Proteomes" id="UP001243989"/>
    </source>
</evidence>
<evidence type="ECO:0000313" key="3">
    <source>
        <dbReference type="EMBL" id="KAK1634113.1"/>
    </source>
</evidence>
<dbReference type="InterPro" id="IPR004179">
    <property type="entry name" value="Sec63-dom"/>
</dbReference>
<protein>
    <submittedName>
        <fullName evidence="3">Sec63 domain-containing protein</fullName>
    </submittedName>
</protein>
<dbReference type="PANTHER" id="PTHR47835:SF3">
    <property type="entry name" value="HELICASE FOR MEIOSIS 1"/>
    <property type="match status" value="1"/>
</dbReference>
<gene>
    <name evidence="3" type="ORF">BDP81DRAFT_325669</name>
</gene>
<comment type="caution">
    <text evidence="3">The sequence shown here is derived from an EMBL/GenBank/DDBJ whole genome shotgun (WGS) entry which is preliminary data.</text>
</comment>
<dbReference type="AlphaFoldDB" id="A0AAI9ZNG0"/>
<feature type="domain" description="SEC63" evidence="2">
    <location>
        <begin position="45"/>
        <end position="344"/>
    </location>
</feature>
<feature type="compositionally biased region" description="Pro residues" evidence="1">
    <location>
        <begin position="1"/>
        <end position="12"/>
    </location>
</feature>
<name>A0AAI9ZNG0_9PEZI</name>
<organism evidence="3 4">
    <name type="scientific">Colletotrichum phormii</name>
    <dbReference type="NCBI Taxonomy" id="359342"/>
    <lineage>
        <taxon>Eukaryota</taxon>
        <taxon>Fungi</taxon>
        <taxon>Dikarya</taxon>
        <taxon>Ascomycota</taxon>
        <taxon>Pezizomycotina</taxon>
        <taxon>Sordariomycetes</taxon>
        <taxon>Hypocreomycetidae</taxon>
        <taxon>Glomerellales</taxon>
        <taxon>Glomerellaceae</taxon>
        <taxon>Colletotrichum</taxon>
        <taxon>Colletotrichum acutatum species complex</taxon>
    </lineage>
</organism>
<feature type="compositionally biased region" description="Polar residues" evidence="1">
    <location>
        <begin position="13"/>
        <end position="36"/>
    </location>
</feature>
<dbReference type="RefSeq" id="XP_060442720.1">
    <property type="nucleotide sequence ID" value="XM_060584996.1"/>
</dbReference>
<keyword evidence="4" id="KW-1185">Reference proteome</keyword>
<evidence type="ECO:0000256" key="1">
    <source>
        <dbReference type="SAM" id="MobiDB-lite"/>
    </source>
</evidence>
<dbReference type="PANTHER" id="PTHR47835">
    <property type="entry name" value="HFM1, ATP DEPENDENT DNA HELICASE HOMOLOG"/>
    <property type="match status" value="1"/>
</dbReference>